<evidence type="ECO:0000313" key="3">
    <source>
        <dbReference type="EMBL" id="GAB1315463.1"/>
    </source>
</evidence>
<organism evidence="3 4">
    <name type="scientific">Madurella fahalii</name>
    <dbReference type="NCBI Taxonomy" id="1157608"/>
    <lineage>
        <taxon>Eukaryota</taxon>
        <taxon>Fungi</taxon>
        <taxon>Dikarya</taxon>
        <taxon>Ascomycota</taxon>
        <taxon>Pezizomycotina</taxon>
        <taxon>Sordariomycetes</taxon>
        <taxon>Sordariomycetidae</taxon>
        <taxon>Sordariales</taxon>
        <taxon>Sordariales incertae sedis</taxon>
        <taxon>Madurella</taxon>
    </lineage>
</organism>
<dbReference type="InterPro" id="IPR013087">
    <property type="entry name" value="Znf_C2H2_type"/>
</dbReference>
<feature type="domain" description="C2H2-type" evidence="2">
    <location>
        <begin position="174"/>
        <end position="197"/>
    </location>
</feature>
<evidence type="ECO:0000313" key="4">
    <source>
        <dbReference type="Proteomes" id="UP001628179"/>
    </source>
</evidence>
<feature type="compositionally biased region" description="Polar residues" evidence="1">
    <location>
        <begin position="633"/>
        <end position="650"/>
    </location>
</feature>
<dbReference type="GeneID" id="98176416"/>
<dbReference type="InterPro" id="IPR022190">
    <property type="entry name" value="DUF3716"/>
</dbReference>
<dbReference type="Proteomes" id="UP001628179">
    <property type="component" value="Unassembled WGS sequence"/>
</dbReference>
<comment type="caution">
    <text evidence="3">The sequence shown here is derived from an EMBL/GenBank/DDBJ whole genome shotgun (WGS) entry which is preliminary data.</text>
</comment>
<name>A0ABQ0GCG8_9PEZI</name>
<keyword evidence="4" id="KW-1185">Reference proteome</keyword>
<reference evidence="3 4" key="1">
    <citation type="submission" date="2024-09" db="EMBL/GenBank/DDBJ databases">
        <title>Itraconazole resistance in Madurella fahalii resulting from another homologue of gene encoding cytochrome P450 14-alpha sterol demethylase (CYP51).</title>
        <authorList>
            <person name="Yoshioka I."/>
            <person name="Fahal A.H."/>
            <person name="Kaneko S."/>
            <person name="Yaguchi T."/>
        </authorList>
    </citation>
    <scope>NUCLEOTIDE SEQUENCE [LARGE SCALE GENOMIC DNA]</scope>
    <source>
        <strain evidence="3 4">IFM 68171</strain>
    </source>
</reference>
<sequence length="792" mass="84253">MLATLPGLGKHFINIHRAARLNDNLDGTFSDLGMYSDRTAGDGRGSGGFAKPPLVVSKTRMSLTESPMVEPSLHRPAPPPKPTVPQRGGPRQMMAGDEAASDGGDSTTSDIVSISSDSAGGPAGGERVLDMANADRPYNMYPSDEPGKLATAYGALIPDGYKHDTTLPGRPWICPVRSCRRLFKSMLDLGNHFKGRHRSCRLNDNLDGTFSILGTNNDNGPAVVVSRGPRDFEEIAEPLRPIYPSGLTSYIVWVKATKDGAPPSSKDAVSSVADDVSHAQAPASAVPGIGAVASDVGMEMATADRRYGEWWDSNGKMVNMAGALVPEGYQLDTTFPDRPWICPIRSCRAACKLRYSLGWHFTNCHRTDSLNDNGDGTFSVVGSHRGSAARVVSRNPLDPSEPPMVDVCLPGDAWERSTQLKKRSMNQPSATSSTPSTVVGVLNEPWKYICSQVDGQLPNPDTPGLKPLLNLPRVRDLVTTSTLTSNLVPKQIAALLIQVTGEVSPKACSECRRHKGPFTSCVRSSVMVGHLTAGFLGTSCRACANCLYRKNSSACSLRNLSALGSAPPPARSALESVPWLSDTVNGEGEDSVGRRRSARLSLANTQEDGDEGDGESLAGAPAEPRSRKIVTLKTRTPDQFGSRSRANGQLSRTRRLPVGIGANIPAETDLHMEDWEADSGRVTAIGNGNGPSEPLAFSSSYLAANQSVQVSSTITVLTITLPSGSVHQFQADPAKTRICSLVSGKLKVQVSGEPEFSIGSHGIFKIPPGVSCSAANRCYFDVVLHVTSLAEA</sequence>
<evidence type="ECO:0000259" key="2">
    <source>
        <dbReference type="PROSITE" id="PS00028"/>
    </source>
</evidence>
<proteinExistence type="predicted"/>
<feature type="region of interest" description="Disordered" evidence="1">
    <location>
        <begin position="63"/>
        <end position="125"/>
    </location>
</feature>
<dbReference type="SMART" id="SM00355">
    <property type="entry name" value="ZnF_C2H2"/>
    <property type="match status" value="2"/>
</dbReference>
<dbReference type="PROSITE" id="PS00028">
    <property type="entry name" value="ZINC_FINGER_C2H2_1"/>
    <property type="match status" value="1"/>
</dbReference>
<dbReference type="RefSeq" id="XP_070917194.1">
    <property type="nucleotide sequence ID" value="XM_071061093.1"/>
</dbReference>
<evidence type="ECO:0000256" key="1">
    <source>
        <dbReference type="SAM" id="MobiDB-lite"/>
    </source>
</evidence>
<feature type="region of interest" description="Disordered" evidence="1">
    <location>
        <begin position="602"/>
        <end position="650"/>
    </location>
</feature>
<dbReference type="Pfam" id="PF12511">
    <property type="entry name" value="DUF3716"/>
    <property type="match status" value="1"/>
</dbReference>
<protein>
    <recommendedName>
        <fullName evidence="2">C2H2-type domain-containing protein</fullName>
    </recommendedName>
</protein>
<feature type="compositionally biased region" description="Low complexity" evidence="1">
    <location>
        <begin position="105"/>
        <end position="118"/>
    </location>
</feature>
<gene>
    <name evidence="3" type="ORF">MFIFM68171_05673</name>
</gene>
<dbReference type="EMBL" id="BAAFSV010000003">
    <property type="protein sequence ID" value="GAB1315463.1"/>
    <property type="molecule type" value="Genomic_DNA"/>
</dbReference>
<accession>A0ABQ0GCG8</accession>